<name>A0A7J6RX78_PEROL</name>
<proteinExistence type="predicted"/>
<keyword evidence="3" id="KW-1185">Reference proteome</keyword>
<comment type="caution">
    <text evidence="2">The sequence shown here is derived from an EMBL/GenBank/DDBJ whole genome shotgun (WGS) entry which is preliminary data.</text>
</comment>
<accession>A0A7J6RX78</accession>
<evidence type="ECO:0000313" key="3">
    <source>
        <dbReference type="Proteomes" id="UP000553632"/>
    </source>
</evidence>
<dbReference type="EMBL" id="JABANO010022929">
    <property type="protein sequence ID" value="KAF4724350.1"/>
    <property type="molecule type" value="Genomic_DNA"/>
</dbReference>
<gene>
    <name evidence="2" type="ORF">FOZ63_016344</name>
</gene>
<dbReference type="OMA" id="ATKCSEP"/>
<feature type="region of interest" description="Disordered" evidence="1">
    <location>
        <begin position="1"/>
        <end position="21"/>
    </location>
</feature>
<protein>
    <submittedName>
        <fullName evidence="2">Uncharacterized protein</fullName>
    </submittedName>
</protein>
<evidence type="ECO:0000256" key="1">
    <source>
        <dbReference type="SAM" id="MobiDB-lite"/>
    </source>
</evidence>
<dbReference type="Proteomes" id="UP000553632">
    <property type="component" value="Unassembled WGS sequence"/>
</dbReference>
<reference evidence="2 3" key="1">
    <citation type="submission" date="2020-04" db="EMBL/GenBank/DDBJ databases">
        <title>Perkinsus olseni comparative genomics.</title>
        <authorList>
            <person name="Bogema D.R."/>
        </authorList>
    </citation>
    <scope>NUCLEOTIDE SEQUENCE [LARGE SCALE GENOMIC DNA]</scope>
    <source>
        <strain evidence="2 3">ATCC PRA-207</strain>
    </source>
</reference>
<organism evidence="2 3">
    <name type="scientific">Perkinsus olseni</name>
    <name type="common">Perkinsus atlanticus</name>
    <dbReference type="NCBI Taxonomy" id="32597"/>
    <lineage>
        <taxon>Eukaryota</taxon>
        <taxon>Sar</taxon>
        <taxon>Alveolata</taxon>
        <taxon>Perkinsozoa</taxon>
        <taxon>Perkinsea</taxon>
        <taxon>Perkinsida</taxon>
        <taxon>Perkinsidae</taxon>
        <taxon>Perkinsus</taxon>
    </lineage>
</organism>
<dbReference type="AlphaFoldDB" id="A0A7J6RX78"/>
<evidence type="ECO:0000313" key="2">
    <source>
        <dbReference type="EMBL" id="KAF4724350.1"/>
    </source>
</evidence>
<sequence>MTPFRKQSRRPERLSDRTTPVSRVWEQRPAHYGSMYGITPPNGLDMDSILRTANAKNAELLKRPGIGLSFFAETASRLQGLMDMSDGHLSEECENHVLKPLLAIFTEAEVQNIVQPVGKRENSGQVNYEDDESKVAESVERLISGLRQFGSSEENVRYLEEATAAFYGLYNLFFEVSRFTAIVMHPEEYATKCSEPVEAALLKRNRGSFIGRSKEEGDAGSPFAACLC</sequence>